<evidence type="ECO:0000313" key="13">
    <source>
        <dbReference type="Proteomes" id="UP000244080"/>
    </source>
</evidence>
<reference evidence="6" key="5">
    <citation type="journal article" date="2018" name="Nature">
        <title>A major lineage of non-tailed dsDNA viruses as unrecognized killers of marine bacteria.</title>
        <authorList>
            <person name="Kauffman K.M."/>
            <person name="Hussain F.A."/>
            <person name="Yang J."/>
            <person name="Arevalo P."/>
            <person name="Brown J.M."/>
            <person name="Chang W.K."/>
            <person name="VanInsberghe D."/>
            <person name="Elsherbini J."/>
            <person name="Sharma R.S."/>
            <person name="Cutler M.B."/>
            <person name="Kelly L."/>
            <person name="Polz M.F."/>
        </authorList>
    </citation>
    <scope>NUCLEOTIDE SEQUENCE</scope>
    <source>
        <strain evidence="7">10N.261.55.E11</strain>
        <strain evidence="6">10N.286.54.F3</strain>
    </source>
</reference>
<evidence type="ECO:0000313" key="7">
    <source>
        <dbReference type="EMBL" id="PMJ67458.1"/>
    </source>
</evidence>
<dbReference type="GeneID" id="72399395"/>
<gene>
    <name evidence="4" type="ORF">ACED33_01105</name>
    <name evidence="1" type="ORF">AN168_03955</name>
    <name evidence="7" type="ORF">BCU17_16960</name>
    <name evidence="6" type="ORF">BCV19_13620</name>
    <name evidence="9" type="ORF">CWO07_07205</name>
    <name evidence="8" type="ORF">CWO36_10805</name>
    <name evidence="5" type="ORF">F0234_03010</name>
    <name evidence="2" type="ORF">Q8W38_22340</name>
    <name evidence="3" type="ORF">Q8W42_03825</name>
</gene>
<dbReference type="Proteomes" id="UP001177883">
    <property type="component" value="Unassembled WGS sequence"/>
</dbReference>
<evidence type="ECO:0000313" key="14">
    <source>
        <dbReference type="Proteomes" id="UP000244197"/>
    </source>
</evidence>
<dbReference type="EMBL" id="JBGOOW010000001">
    <property type="protein sequence ID" value="MEZ8179262.1"/>
    <property type="molecule type" value="Genomic_DNA"/>
</dbReference>
<dbReference type="EMBL" id="MCSW01000193">
    <property type="protein sequence ID" value="PMF19423.1"/>
    <property type="molecule type" value="Genomic_DNA"/>
</dbReference>
<proteinExistence type="predicted"/>
<accession>A0A0P6Z6B9</accession>
<protein>
    <submittedName>
        <fullName evidence="8">Uncharacterized protein</fullName>
    </submittedName>
</protein>
<dbReference type="EMBL" id="LIZK01000001">
    <property type="protein sequence ID" value="KPL96476.1"/>
    <property type="molecule type" value="Genomic_DNA"/>
</dbReference>
<dbReference type="Proteomes" id="UP000244197">
    <property type="component" value="Unassembled WGS sequence"/>
</dbReference>
<dbReference type="EMBL" id="JAUYVL010000001">
    <property type="protein sequence ID" value="MDP2499830.1"/>
    <property type="molecule type" value="Genomic_DNA"/>
</dbReference>
<dbReference type="EMBL" id="MCWU01000018">
    <property type="protein sequence ID" value="PMJ67458.1"/>
    <property type="molecule type" value="Genomic_DNA"/>
</dbReference>
<evidence type="ECO:0000313" key="1">
    <source>
        <dbReference type="EMBL" id="KPL96476.1"/>
    </source>
</evidence>
<reference evidence="1 10" key="1">
    <citation type="submission" date="2015-08" db="EMBL/GenBank/DDBJ databases">
        <title>Draft Genome Sequence of Vibrio splendidus UCD-SED7.</title>
        <authorList>
            <person name="Lee R.D."/>
            <person name="Lang J.M."/>
            <person name="Coil D.A."/>
            <person name="Jospin G."/>
            <person name="Eisen J.A."/>
        </authorList>
    </citation>
    <scope>NUCLEOTIDE SEQUENCE [LARGE SCALE GENOMIC DNA]</scope>
    <source>
        <strain evidence="1 10">UCD-SED7</strain>
    </source>
</reference>
<evidence type="ECO:0000313" key="5">
    <source>
        <dbReference type="EMBL" id="NOJ11730.1"/>
    </source>
</evidence>
<dbReference type="Proteomes" id="UP000235405">
    <property type="component" value="Unassembled WGS sequence"/>
</dbReference>
<reference evidence="4 16" key="8">
    <citation type="submission" date="2024-06" db="EMBL/GenBank/DDBJ databases">
        <authorList>
            <person name="Steensen K."/>
            <person name="Seneca J."/>
            <person name="Bartlau N."/>
            <person name="Yu A.X."/>
            <person name="Polz M.F."/>
        </authorList>
    </citation>
    <scope>NUCLEOTIDE SEQUENCE [LARGE SCALE GENOMIC DNA]</scope>
    <source>
        <strain evidence="4 16">1F145</strain>
    </source>
</reference>
<accession>A0A1C3IGA0</accession>
<dbReference type="EMBL" id="VTXL01000002">
    <property type="protein sequence ID" value="NOJ11730.1"/>
    <property type="molecule type" value="Genomic_DNA"/>
</dbReference>
<evidence type="ECO:0000313" key="10">
    <source>
        <dbReference type="Proteomes" id="UP000050463"/>
    </source>
</evidence>
<evidence type="ECO:0000313" key="15">
    <source>
        <dbReference type="Proteomes" id="UP000519158"/>
    </source>
</evidence>
<reference evidence="5 15" key="6">
    <citation type="submission" date="2019-09" db="EMBL/GenBank/DDBJ databases">
        <title>Draft genome sequencing and comparative genomics of hatchery-associated Vibrios.</title>
        <authorList>
            <person name="Kehlet-Delgado H."/>
            <person name="Mueller R.S."/>
        </authorList>
    </citation>
    <scope>NUCLEOTIDE SEQUENCE [LARGE SCALE GENOMIC DNA]</scope>
    <source>
        <strain evidence="5 15">99-70-13A3</strain>
    </source>
</reference>
<organism evidence="8 13">
    <name type="scientific">Vibrio splendidus</name>
    <dbReference type="NCBI Taxonomy" id="29497"/>
    <lineage>
        <taxon>Bacteria</taxon>
        <taxon>Pseudomonadati</taxon>
        <taxon>Pseudomonadota</taxon>
        <taxon>Gammaproteobacteria</taxon>
        <taxon>Vibrionales</taxon>
        <taxon>Vibrionaceae</taxon>
        <taxon>Vibrio</taxon>
    </lineage>
</organism>
<reference evidence="6" key="3">
    <citation type="submission" date="2016-07" db="EMBL/GenBank/DDBJ databases">
        <authorList>
            <person name="Wan K."/>
            <person name="Booth B."/>
            <person name="Spirohn K."/>
            <person name="Hao T."/>
            <person name="Hu Y."/>
            <person name="Calderwood M."/>
            <person name="Hill D."/>
            <person name="Mohr S."/>
            <person name="Vidal M."/>
            <person name="Celniker S."/>
            <person name="Perrimon N."/>
        </authorList>
    </citation>
    <scope>NUCLEOTIDE SEQUENCE</scope>
    <source>
        <strain evidence="7">10N.261.55.E11</strain>
        <strain evidence="6">10N.286.54.F3</strain>
    </source>
</reference>
<reference evidence="11 12" key="2">
    <citation type="submission" date="2016-07" db="EMBL/GenBank/DDBJ databases">
        <title>Nontailed viruses are major unrecognized killers of bacteria in the ocean.</title>
        <authorList>
            <person name="Kauffman K."/>
            <person name="Hussain F."/>
            <person name="Yang J."/>
            <person name="Arevalo P."/>
            <person name="Brown J."/>
            <person name="Cutler M."/>
            <person name="Kelly L."/>
            <person name="Polz M.F."/>
        </authorList>
    </citation>
    <scope>NUCLEOTIDE SEQUENCE [LARGE SCALE GENOMIC DNA]</scope>
    <source>
        <strain evidence="11">10N.261.55.E11</strain>
        <strain evidence="12">10N.286.54.F3</strain>
    </source>
</reference>
<evidence type="ECO:0000313" key="4">
    <source>
        <dbReference type="EMBL" id="MEZ8179262.1"/>
    </source>
</evidence>
<evidence type="ECO:0000313" key="11">
    <source>
        <dbReference type="Proteomes" id="UP000235330"/>
    </source>
</evidence>
<evidence type="ECO:0000313" key="6">
    <source>
        <dbReference type="EMBL" id="PMF19423.1"/>
    </source>
</evidence>
<dbReference type="RefSeq" id="WP_004732734.1">
    <property type="nucleotide sequence ID" value="NZ_CAWMQV010000003.1"/>
</dbReference>
<dbReference type="Proteomes" id="UP000050463">
    <property type="component" value="Unassembled WGS sequence"/>
</dbReference>
<evidence type="ECO:0000313" key="9">
    <source>
        <dbReference type="EMBL" id="PTP38052.1"/>
    </source>
</evidence>
<reference evidence="2" key="7">
    <citation type="submission" date="2023-07" db="EMBL/GenBank/DDBJ databases">
        <title>Genome content predicts the carbon catabolic preferences of heterotrophic bacteria.</title>
        <authorList>
            <person name="Gralka M."/>
        </authorList>
    </citation>
    <scope>NUCLEOTIDE SEQUENCE</scope>
    <source>
        <strain evidence="3">6E02</strain>
        <strain evidence="2">6E03</strain>
    </source>
</reference>
<sequence>MVLHTCRIVLSNQQVLTSQSVEQSLSFLEDEASKGISKIEIDATDGNQIHSYLSHSLEESIENLMNL</sequence>
<evidence type="ECO:0000313" key="8">
    <source>
        <dbReference type="EMBL" id="PTP19486.1"/>
    </source>
</evidence>
<name>A0A0P6Z6B9_VIBSP</name>
<dbReference type="EMBL" id="PIGA01000014">
    <property type="protein sequence ID" value="PTP19486.1"/>
    <property type="molecule type" value="Genomic_DNA"/>
</dbReference>
<evidence type="ECO:0000313" key="2">
    <source>
        <dbReference type="EMBL" id="MDP2492098.1"/>
    </source>
</evidence>
<evidence type="ECO:0000313" key="12">
    <source>
        <dbReference type="Proteomes" id="UP000235405"/>
    </source>
</evidence>
<dbReference type="OrthoDB" id="5880145at2"/>
<dbReference type="Proteomes" id="UP001177935">
    <property type="component" value="Unassembled WGS sequence"/>
</dbReference>
<keyword evidence="16" id="KW-1185">Reference proteome</keyword>
<dbReference type="AlphaFoldDB" id="A0A0P6Z6B9"/>
<comment type="caution">
    <text evidence="8">The sequence shown here is derived from an EMBL/GenBank/DDBJ whole genome shotgun (WGS) entry which is preliminary data.</text>
</comment>
<dbReference type="Proteomes" id="UP001569200">
    <property type="component" value="Unassembled WGS sequence"/>
</dbReference>
<dbReference type="EMBL" id="PIFK01000011">
    <property type="protein sequence ID" value="PTP38052.1"/>
    <property type="molecule type" value="Genomic_DNA"/>
</dbReference>
<dbReference type="EMBL" id="JAUYVK010000036">
    <property type="protein sequence ID" value="MDP2492098.1"/>
    <property type="molecule type" value="Genomic_DNA"/>
</dbReference>
<evidence type="ECO:0000313" key="3">
    <source>
        <dbReference type="EMBL" id="MDP2499830.1"/>
    </source>
</evidence>
<dbReference type="Proteomes" id="UP000519158">
    <property type="component" value="Unassembled WGS sequence"/>
</dbReference>
<evidence type="ECO:0000313" key="16">
    <source>
        <dbReference type="Proteomes" id="UP001569200"/>
    </source>
</evidence>
<dbReference type="Proteomes" id="UP000244080">
    <property type="component" value="Unassembled WGS sequence"/>
</dbReference>
<dbReference type="Proteomes" id="UP000235330">
    <property type="component" value="Unassembled WGS sequence"/>
</dbReference>
<reference evidence="13 14" key="4">
    <citation type="submission" date="2017-11" db="EMBL/GenBank/DDBJ databases">
        <title>Population delineation of vibrios coincides with oyster pathogenicity.</title>
        <authorList>
            <person name="Bruto M."/>
            <person name="Labreuche Y."/>
            <person name="James A."/>
            <person name="Piel D."/>
            <person name="Chenivesse S."/>
            <person name="Petton B."/>
            <person name="Polz M.F."/>
            <person name="Le Roux F."/>
        </authorList>
    </citation>
    <scope>NUCLEOTIDE SEQUENCE [LARGE SCALE GENOMIC DNA]</scope>
    <source>
        <strain evidence="8 13">1F_55</strain>
        <strain evidence="9 14">FF_144</strain>
    </source>
</reference>